<dbReference type="EMBL" id="JBHUOL010000004">
    <property type="protein sequence ID" value="MFD2907412.1"/>
    <property type="molecule type" value="Genomic_DNA"/>
</dbReference>
<accession>A0ABW5Z6D5</accession>
<evidence type="ECO:0000259" key="2">
    <source>
        <dbReference type="Pfam" id="PF02893"/>
    </source>
</evidence>
<evidence type="ECO:0000313" key="3">
    <source>
        <dbReference type="EMBL" id="MFD2907412.1"/>
    </source>
</evidence>
<dbReference type="Pfam" id="PF02893">
    <property type="entry name" value="GRAM"/>
    <property type="match status" value="1"/>
</dbReference>
<reference evidence="4" key="1">
    <citation type="journal article" date="2019" name="Int. J. Syst. Evol. Microbiol.">
        <title>The Global Catalogue of Microorganisms (GCM) 10K type strain sequencing project: providing services to taxonomists for standard genome sequencing and annotation.</title>
        <authorList>
            <consortium name="The Broad Institute Genomics Platform"/>
            <consortium name="The Broad Institute Genome Sequencing Center for Infectious Disease"/>
            <person name="Wu L."/>
            <person name="Ma J."/>
        </authorList>
    </citation>
    <scope>NUCLEOTIDE SEQUENCE [LARGE SCALE GENOMIC DNA]</scope>
    <source>
        <strain evidence="4">KCTC 52644</strain>
    </source>
</reference>
<sequence>MKKRIRNSILTAIVFAIIMYTYLSITSKQDIAVVVSIFLLIVTPFIAYLKIYSRIDYSFDFTEIDMKSIIYSGSANLYIGGLPIGGNLYLSKHKLIFQTNAVSFMYRNETIFDINDICKIETFDNLGFIKNGITLFTKHNTEIRITSFRRNNWKEEIEKLLKI</sequence>
<dbReference type="InterPro" id="IPR011993">
    <property type="entry name" value="PH-like_dom_sf"/>
</dbReference>
<dbReference type="Proteomes" id="UP001597549">
    <property type="component" value="Unassembled WGS sequence"/>
</dbReference>
<dbReference type="Gene3D" id="2.30.29.30">
    <property type="entry name" value="Pleckstrin-homology domain (PH domain)/Phosphotyrosine-binding domain (PTB)"/>
    <property type="match status" value="1"/>
</dbReference>
<organism evidence="3 4">
    <name type="scientific">Flavobacterium ardleyense</name>
    <dbReference type="NCBI Taxonomy" id="2038737"/>
    <lineage>
        <taxon>Bacteria</taxon>
        <taxon>Pseudomonadati</taxon>
        <taxon>Bacteroidota</taxon>
        <taxon>Flavobacteriia</taxon>
        <taxon>Flavobacteriales</taxon>
        <taxon>Flavobacteriaceae</taxon>
        <taxon>Flavobacterium</taxon>
    </lineage>
</organism>
<comment type="caution">
    <text evidence="3">The sequence shown here is derived from an EMBL/GenBank/DDBJ whole genome shotgun (WGS) entry which is preliminary data.</text>
</comment>
<protein>
    <submittedName>
        <fullName evidence="3">GRAM domain-containing protein</fullName>
    </submittedName>
</protein>
<evidence type="ECO:0000256" key="1">
    <source>
        <dbReference type="SAM" id="Phobius"/>
    </source>
</evidence>
<dbReference type="RefSeq" id="WP_379803532.1">
    <property type="nucleotide sequence ID" value="NZ_JBHUOL010000004.1"/>
</dbReference>
<gene>
    <name evidence="3" type="ORF">ACFSX9_01560</name>
</gene>
<keyword evidence="1" id="KW-1133">Transmembrane helix</keyword>
<dbReference type="InterPro" id="IPR004182">
    <property type="entry name" value="GRAM"/>
</dbReference>
<feature type="transmembrane region" description="Helical" evidence="1">
    <location>
        <begin position="31"/>
        <end position="49"/>
    </location>
</feature>
<keyword evidence="1" id="KW-0812">Transmembrane</keyword>
<keyword evidence="4" id="KW-1185">Reference proteome</keyword>
<feature type="domain" description="GRAM" evidence="2">
    <location>
        <begin position="80"/>
        <end position="152"/>
    </location>
</feature>
<proteinExistence type="predicted"/>
<evidence type="ECO:0000313" key="4">
    <source>
        <dbReference type="Proteomes" id="UP001597549"/>
    </source>
</evidence>
<name>A0ABW5Z6D5_9FLAO</name>
<feature type="transmembrane region" description="Helical" evidence="1">
    <location>
        <begin position="7"/>
        <end position="25"/>
    </location>
</feature>
<keyword evidence="1" id="KW-0472">Membrane</keyword>